<name>A0A5C6Q3N5_9GAMM</name>
<gene>
    <name evidence="1" type="ORF">ESZ26_13155</name>
    <name evidence="2" type="ORF">ESZ27_16910</name>
</gene>
<dbReference type="RefSeq" id="WP_146799940.1">
    <property type="nucleotide sequence ID" value="NZ_VOLP01000017.1"/>
</dbReference>
<evidence type="ECO:0000313" key="2">
    <source>
        <dbReference type="EMBL" id="TWX63362.1"/>
    </source>
</evidence>
<accession>A0A5C6Q3N5</accession>
<evidence type="ECO:0000313" key="3">
    <source>
        <dbReference type="Proteomes" id="UP000321525"/>
    </source>
</evidence>
<evidence type="ECO:0008006" key="5">
    <source>
        <dbReference type="Google" id="ProtNLM"/>
    </source>
</evidence>
<keyword evidence="3" id="KW-1185">Reference proteome</keyword>
<comment type="caution">
    <text evidence="2">The sequence shown here is derived from an EMBL/GenBank/DDBJ whole genome shotgun (WGS) entry which is preliminary data.</text>
</comment>
<sequence>MALSLNNIDSVQTDITTGYALKTAALSKSQQELEGEMALKLIASAGSVDSVALPTSGSSGYTINIKV</sequence>
<dbReference type="EMBL" id="VOLR01000018">
    <property type="protein sequence ID" value="TWX57536.1"/>
    <property type="molecule type" value="Genomic_DNA"/>
</dbReference>
<dbReference type="OrthoDB" id="6269414at2"/>
<dbReference type="Proteomes" id="UP000321917">
    <property type="component" value="Unassembled WGS sequence"/>
</dbReference>
<organism evidence="2 4">
    <name type="scientific">Colwellia hornerae</name>
    <dbReference type="NCBI Taxonomy" id="89402"/>
    <lineage>
        <taxon>Bacteria</taxon>
        <taxon>Pseudomonadati</taxon>
        <taxon>Pseudomonadota</taxon>
        <taxon>Gammaproteobacteria</taxon>
        <taxon>Alteromonadales</taxon>
        <taxon>Colwelliaceae</taxon>
        <taxon>Colwellia</taxon>
    </lineage>
</organism>
<protein>
    <recommendedName>
        <fullName evidence="5">Motility protein</fullName>
    </recommendedName>
</protein>
<proteinExistence type="predicted"/>
<reference evidence="2 4" key="1">
    <citation type="submission" date="2019-07" db="EMBL/GenBank/DDBJ databases">
        <title>Genomes of sea-ice associated Colwellia species.</title>
        <authorList>
            <person name="Bowman J.P."/>
        </authorList>
    </citation>
    <scope>NUCLEOTIDE SEQUENCE [LARGE SCALE GENOMIC DNA]</scope>
    <source>
        <strain evidence="1 3">ACAM 607</strain>
        <strain evidence="2 4">IC036</strain>
    </source>
</reference>
<dbReference type="AlphaFoldDB" id="A0A5C6Q3N5"/>
<evidence type="ECO:0000313" key="1">
    <source>
        <dbReference type="EMBL" id="TWX57536.1"/>
    </source>
</evidence>
<dbReference type="Proteomes" id="UP000321525">
    <property type="component" value="Unassembled WGS sequence"/>
</dbReference>
<dbReference type="EMBL" id="VOLQ01000045">
    <property type="protein sequence ID" value="TWX63362.1"/>
    <property type="molecule type" value="Genomic_DNA"/>
</dbReference>
<evidence type="ECO:0000313" key="4">
    <source>
        <dbReference type="Proteomes" id="UP000321917"/>
    </source>
</evidence>